<proteinExistence type="predicted"/>
<reference evidence="2" key="1">
    <citation type="submission" date="2021-02" db="EMBL/GenBank/DDBJ databases">
        <authorList>
            <person name="Nieuwenhuis M."/>
            <person name="Van De Peppel L.J.J."/>
        </authorList>
    </citation>
    <scope>NUCLEOTIDE SEQUENCE</scope>
    <source>
        <strain evidence="2">D49</strain>
    </source>
</reference>
<comment type="caution">
    <text evidence="2">The sequence shown here is derived from an EMBL/GenBank/DDBJ whole genome shotgun (WGS) entry which is preliminary data.</text>
</comment>
<feature type="chain" id="PRO_5040404106" evidence="1">
    <location>
        <begin position="25"/>
        <end position="381"/>
    </location>
</feature>
<keyword evidence="1" id="KW-0732">Signal</keyword>
<dbReference type="PANTHER" id="PTHR46579:SF1">
    <property type="entry name" value="F5_8 TYPE C DOMAIN-CONTAINING PROTEIN"/>
    <property type="match status" value="1"/>
</dbReference>
<feature type="signal peptide" evidence="1">
    <location>
        <begin position="1"/>
        <end position="24"/>
    </location>
</feature>
<keyword evidence="3" id="KW-1185">Reference proteome</keyword>
<evidence type="ECO:0000256" key="1">
    <source>
        <dbReference type="SAM" id="SignalP"/>
    </source>
</evidence>
<reference evidence="2" key="2">
    <citation type="submission" date="2021-10" db="EMBL/GenBank/DDBJ databases">
        <title>Phylogenomics reveals ancestral predisposition of the termite-cultivated fungus Termitomyces towards a domesticated lifestyle.</title>
        <authorList>
            <person name="Auxier B."/>
            <person name="Grum-Grzhimaylo A."/>
            <person name="Cardenas M.E."/>
            <person name="Lodge J.D."/>
            <person name="Laessoe T."/>
            <person name="Pedersen O."/>
            <person name="Smith M.E."/>
            <person name="Kuyper T.W."/>
            <person name="Franco-Molano E.A."/>
            <person name="Baroni T.J."/>
            <person name="Aanen D.K."/>
        </authorList>
    </citation>
    <scope>NUCLEOTIDE SEQUENCE</scope>
    <source>
        <strain evidence="2">D49</strain>
    </source>
</reference>
<evidence type="ECO:0000313" key="3">
    <source>
        <dbReference type="Proteomes" id="UP000717328"/>
    </source>
</evidence>
<gene>
    <name evidence="2" type="ORF">H0H81_006603</name>
</gene>
<dbReference type="Proteomes" id="UP000717328">
    <property type="component" value="Unassembled WGS sequence"/>
</dbReference>
<accession>A0A9P7FL68</accession>
<name>A0A9P7FL68_9AGAR</name>
<protein>
    <submittedName>
        <fullName evidence="2">Uncharacterized protein</fullName>
    </submittedName>
</protein>
<dbReference type="EMBL" id="JABCKI010007424">
    <property type="protein sequence ID" value="KAG5633602.1"/>
    <property type="molecule type" value="Genomic_DNA"/>
</dbReference>
<sequence length="381" mass="43687">MYFKHFIQLVKLIHLCLQFEISDGEIETVRKGFIQWVTDYERIYYQLDPARISACPVTVHALLHLADSIKAAGPVWCYWAFPMERYCGKLQPAIRSRRFPFAALDRYVLEEAQISQIKLLYDLVDELSLRTPRASTQGFRHVSYPTCVLLPPFRQERPPANMVTRICAAFRTRLEVEAQGPPHPQARPGARTSATTTLSLARVKQYMEHAIIHEWGKVKRTDSDEGDTMRAVSLGTAAEDSRDATFCNYSDQYEMFVDKNAAHRNKRHEFELKTFYGQLKHIFVIQFEDLDARRGLRLPEDQDTVIFAAIQTCVLDNDTQLEDLDIHFYSRMGGLDLVDITSLQCLVGRVKDKEPHTWGIIDRSGSLARAIGVIDDDDNVT</sequence>
<evidence type="ECO:0000313" key="2">
    <source>
        <dbReference type="EMBL" id="KAG5633602.1"/>
    </source>
</evidence>
<organism evidence="2 3">
    <name type="scientific">Sphagnurus paluster</name>
    <dbReference type="NCBI Taxonomy" id="117069"/>
    <lineage>
        <taxon>Eukaryota</taxon>
        <taxon>Fungi</taxon>
        <taxon>Dikarya</taxon>
        <taxon>Basidiomycota</taxon>
        <taxon>Agaricomycotina</taxon>
        <taxon>Agaricomycetes</taxon>
        <taxon>Agaricomycetidae</taxon>
        <taxon>Agaricales</taxon>
        <taxon>Tricholomatineae</taxon>
        <taxon>Lyophyllaceae</taxon>
        <taxon>Sphagnurus</taxon>
    </lineage>
</organism>
<dbReference type="AlphaFoldDB" id="A0A9P7FL68"/>
<dbReference type="OrthoDB" id="6613063at2759"/>
<dbReference type="PANTHER" id="PTHR46579">
    <property type="entry name" value="F5/8 TYPE C DOMAIN-CONTAINING PROTEIN-RELATED"/>
    <property type="match status" value="1"/>
</dbReference>